<dbReference type="Pfam" id="PF20239">
    <property type="entry name" value="DUF6596"/>
    <property type="match status" value="1"/>
</dbReference>
<evidence type="ECO:0000256" key="3">
    <source>
        <dbReference type="ARBA" id="ARBA00023082"/>
    </source>
</evidence>
<keyword evidence="4" id="KW-0804">Transcription</keyword>
<evidence type="ECO:0000256" key="1">
    <source>
        <dbReference type="ARBA" id="ARBA00010641"/>
    </source>
</evidence>
<reference evidence="8 9" key="1">
    <citation type="submission" date="2019-06" db="EMBL/GenBank/DDBJ databases">
        <title>Sequencing the genomes of 1000 actinobacteria strains.</title>
        <authorList>
            <person name="Klenk H.-P."/>
        </authorList>
    </citation>
    <scope>NUCLEOTIDE SEQUENCE [LARGE SCALE GENOMIC DNA]</scope>
    <source>
        <strain evidence="8 9">DSM 45511</strain>
    </source>
</reference>
<dbReference type="Proteomes" id="UP000319818">
    <property type="component" value="Unassembled WGS sequence"/>
</dbReference>
<feature type="domain" description="DUF6596" evidence="7">
    <location>
        <begin position="168"/>
        <end position="269"/>
    </location>
</feature>
<dbReference type="InterPro" id="IPR013324">
    <property type="entry name" value="RNA_pol_sigma_r3/r4-like"/>
</dbReference>
<keyword evidence="3" id="KW-0731">Sigma factor</keyword>
<dbReference type="Pfam" id="PF04542">
    <property type="entry name" value="Sigma70_r2"/>
    <property type="match status" value="1"/>
</dbReference>
<evidence type="ECO:0000313" key="8">
    <source>
        <dbReference type="EMBL" id="TQM38046.1"/>
    </source>
</evidence>
<evidence type="ECO:0000256" key="4">
    <source>
        <dbReference type="ARBA" id="ARBA00023163"/>
    </source>
</evidence>
<dbReference type="PANTHER" id="PTHR47756:SF2">
    <property type="entry name" value="BLL6612 PROTEIN"/>
    <property type="match status" value="1"/>
</dbReference>
<dbReference type="AlphaFoldDB" id="A0A543FW31"/>
<accession>A0A543FW31</accession>
<dbReference type="InterPro" id="IPR013325">
    <property type="entry name" value="RNA_pol_sigma_r2"/>
</dbReference>
<dbReference type="SUPFAM" id="SSF88659">
    <property type="entry name" value="Sigma3 and sigma4 domains of RNA polymerase sigma factors"/>
    <property type="match status" value="1"/>
</dbReference>
<comment type="similarity">
    <text evidence="1">Belongs to the sigma-70 factor family. ECF subfamily.</text>
</comment>
<keyword evidence="9" id="KW-1185">Reference proteome</keyword>
<evidence type="ECO:0000313" key="9">
    <source>
        <dbReference type="Proteomes" id="UP000319818"/>
    </source>
</evidence>
<dbReference type="Gene3D" id="1.10.1740.10">
    <property type="match status" value="1"/>
</dbReference>
<dbReference type="GO" id="GO:0016987">
    <property type="term" value="F:sigma factor activity"/>
    <property type="evidence" value="ECO:0007669"/>
    <property type="project" value="UniProtKB-KW"/>
</dbReference>
<dbReference type="Gene3D" id="1.10.10.10">
    <property type="entry name" value="Winged helix-like DNA-binding domain superfamily/Winged helix DNA-binding domain"/>
    <property type="match status" value="1"/>
</dbReference>
<evidence type="ECO:0000259" key="6">
    <source>
        <dbReference type="Pfam" id="PF08281"/>
    </source>
</evidence>
<name>A0A543FW31_9PSEU</name>
<dbReference type="GO" id="GO:0003677">
    <property type="term" value="F:DNA binding"/>
    <property type="evidence" value="ECO:0007669"/>
    <property type="project" value="InterPro"/>
</dbReference>
<evidence type="ECO:0000259" key="7">
    <source>
        <dbReference type="Pfam" id="PF20239"/>
    </source>
</evidence>
<organism evidence="8 9">
    <name type="scientific">Pseudonocardia cypriaca</name>
    <dbReference type="NCBI Taxonomy" id="882449"/>
    <lineage>
        <taxon>Bacteria</taxon>
        <taxon>Bacillati</taxon>
        <taxon>Actinomycetota</taxon>
        <taxon>Actinomycetes</taxon>
        <taxon>Pseudonocardiales</taxon>
        <taxon>Pseudonocardiaceae</taxon>
        <taxon>Pseudonocardia</taxon>
    </lineage>
</organism>
<comment type="caution">
    <text evidence="8">The sequence shown here is derived from an EMBL/GenBank/DDBJ whole genome shotgun (WGS) entry which is preliminary data.</text>
</comment>
<gene>
    <name evidence="8" type="ORF">FB388_5270</name>
</gene>
<evidence type="ECO:0000256" key="2">
    <source>
        <dbReference type="ARBA" id="ARBA00023015"/>
    </source>
</evidence>
<proteinExistence type="inferred from homology"/>
<dbReference type="EMBL" id="VFPH01000002">
    <property type="protein sequence ID" value="TQM38046.1"/>
    <property type="molecule type" value="Genomic_DNA"/>
</dbReference>
<dbReference type="Pfam" id="PF08281">
    <property type="entry name" value="Sigma70_r4_2"/>
    <property type="match status" value="1"/>
</dbReference>
<dbReference type="InterPro" id="IPR036388">
    <property type="entry name" value="WH-like_DNA-bd_sf"/>
</dbReference>
<feature type="domain" description="RNA polymerase sigma factor 70 region 4 type 2" evidence="6">
    <location>
        <begin position="103"/>
        <end position="151"/>
    </location>
</feature>
<evidence type="ECO:0000259" key="5">
    <source>
        <dbReference type="Pfam" id="PF04542"/>
    </source>
</evidence>
<dbReference type="SUPFAM" id="SSF88946">
    <property type="entry name" value="Sigma2 domain of RNA polymerase sigma factors"/>
    <property type="match status" value="1"/>
</dbReference>
<dbReference type="InterPro" id="IPR046531">
    <property type="entry name" value="DUF6596"/>
</dbReference>
<dbReference type="RefSeq" id="WP_342787933.1">
    <property type="nucleotide sequence ID" value="NZ_VFPH01000002.1"/>
</dbReference>
<feature type="domain" description="RNA polymerase sigma-70 region 2" evidence="5">
    <location>
        <begin position="13"/>
        <end position="73"/>
    </location>
</feature>
<dbReference type="PANTHER" id="PTHR47756">
    <property type="entry name" value="BLL6612 PROTEIN-RELATED"/>
    <property type="match status" value="1"/>
</dbReference>
<keyword evidence="2" id="KW-0805">Transcription regulation</keyword>
<sequence length="403" mass="43521">MQDLERVYREEAVRLRASLAARIGDVGLAEELVHDAFAEALEHWPVDGVPANPGGWLATTARRKAIDRLRRTRAGEAKLALLSAPDPPGVEAADEELLGLVFACCHPALPRESQVALTLRAVCGLTTAEIAAAHLVAEPTMAQRLTRARRAISRVPVAMPDPDELGGRLDEVLAVVYLVFNEGYLASAGRTPARRDLAAQAVSLARLLHRLMPTQPEVMGLLALLLLHESRAATRFDGWARLVRLADQDRGRWDRALVADATVLLDRAMARRAPGPYQVQAAIAALHADAPAYERTDWRQIRLLYDRLDQLAPSPVVRLNRAVATRYVAGPAAALAEVDALAAQLDGYRLLHVVRAELLAALGRGDEARAANERALALAANPAEVELLTRRVGGATPARAGSD</sequence>
<dbReference type="InterPro" id="IPR013249">
    <property type="entry name" value="RNA_pol_sigma70_r4_t2"/>
</dbReference>
<dbReference type="GO" id="GO:0006352">
    <property type="term" value="P:DNA-templated transcription initiation"/>
    <property type="evidence" value="ECO:0007669"/>
    <property type="project" value="InterPro"/>
</dbReference>
<dbReference type="InterPro" id="IPR007627">
    <property type="entry name" value="RNA_pol_sigma70_r2"/>
</dbReference>
<protein>
    <submittedName>
        <fullName evidence="8">RNA polymerase sigma-70 factor (ECF subfamily)</fullName>
    </submittedName>
</protein>